<dbReference type="Proteomes" id="UP000656548">
    <property type="component" value="Unassembled WGS sequence"/>
</dbReference>
<feature type="transmembrane region" description="Helical" evidence="2">
    <location>
        <begin position="122"/>
        <end position="144"/>
    </location>
</feature>
<comment type="caution">
    <text evidence="3">The sequence shown here is derived from an EMBL/GenBank/DDBJ whole genome shotgun (WGS) entry which is preliminary data.</text>
</comment>
<name>A0ABR9L471_9PSEU</name>
<keyword evidence="1" id="KW-0175">Coiled coil</keyword>
<organism evidence="3 4">
    <name type="scientific">Amycolatopsis roodepoortensis</name>
    <dbReference type="NCBI Taxonomy" id="700274"/>
    <lineage>
        <taxon>Bacteria</taxon>
        <taxon>Bacillati</taxon>
        <taxon>Actinomycetota</taxon>
        <taxon>Actinomycetes</taxon>
        <taxon>Pseudonocardiales</taxon>
        <taxon>Pseudonocardiaceae</taxon>
        <taxon>Amycolatopsis</taxon>
    </lineage>
</organism>
<gene>
    <name evidence="3" type="ORF">H4W30_002112</name>
</gene>
<evidence type="ECO:0000313" key="4">
    <source>
        <dbReference type="Proteomes" id="UP000656548"/>
    </source>
</evidence>
<feature type="coiled-coil region" evidence="1">
    <location>
        <begin position="19"/>
        <end position="98"/>
    </location>
</feature>
<dbReference type="EMBL" id="JADBEJ010000003">
    <property type="protein sequence ID" value="MBE1575065.1"/>
    <property type="molecule type" value="Genomic_DNA"/>
</dbReference>
<keyword evidence="2" id="KW-0472">Membrane</keyword>
<evidence type="ECO:0000256" key="1">
    <source>
        <dbReference type="SAM" id="Coils"/>
    </source>
</evidence>
<feature type="transmembrane region" description="Helical" evidence="2">
    <location>
        <begin position="150"/>
        <end position="168"/>
    </location>
</feature>
<feature type="transmembrane region" description="Helical" evidence="2">
    <location>
        <begin position="462"/>
        <end position="487"/>
    </location>
</feature>
<dbReference type="RefSeq" id="WP_191334945.1">
    <property type="nucleotide sequence ID" value="NZ_JADBEJ010000003.1"/>
</dbReference>
<proteinExistence type="predicted"/>
<evidence type="ECO:0000256" key="2">
    <source>
        <dbReference type="SAM" id="Phobius"/>
    </source>
</evidence>
<evidence type="ECO:0008006" key="5">
    <source>
        <dbReference type="Google" id="ProtNLM"/>
    </source>
</evidence>
<protein>
    <recommendedName>
        <fullName evidence="5">Tape measure protein</fullName>
    </recommendedName>
</protein>
<keyword evidence="4" id="KW-1185">Reference proteome</keyword>
<reference evidence="3 4" key="1">
    <citation type="submission" date="2020-10" db="EMBL/GenBank/DDBJ databases">
        <title>Sequencing the genomes of 1000 actinobacteria strains.</title>
        <authorList>
            <person name="Klenk H.-P."/>
        </authorList>
    </citation>
    <scope>NUCLEOTIDE SEQUENCE [LARGE SCALE GENOMIC DNA]</scope>
    <source>
        <strain evidence="3 4">DSM 46661</strain>
    </source>
</reference>
<evidence type="ECO:0000313" key="3">
    <source>
        <dbReference type="EMBL" id="MBE1575065.1"/>
    </source>
</evidence>
<sequence length="802" mass="82689">MASGERTVRIRFDGTAKGLAKAASESKALIKDVERAEAAAYAESARREKAAERERIASARAQAKEVADAEREITRAQREEIAKQKAAMKEAADAADDRGRRIDRLRNKILGFGKAIASKFSVAALGLSSINGLIGTLVGIVSWAGAASGALGLIPGVLAAGVAGMLAWKLGADGIKKAFEGVNPQLDALKVKVGATFQQGLAPAVRDINTLLPKTTTHFQGIARSISASIIEFTGMSRQKSNVDALNTTLDHSAGFIRNVGRTLAPLGRAFLDLAQVGSETMEKLTGGVGRSAQRFADFIREAKESGKIEQWISGGLGAFKDLWALLNDLASIVRSVFGSLQEGGAGVAPMLSPAIDAVRRFVQSPEGQETFRTLGEVLSKVGEAVSKILGPALEAVQPLIEPLGDLLVTIAESASDALAPALETLGRILGPLVKALSPVVEQLVKGLAPILPVLLRSLAPLAAALILLAPVIMLLNIPLLGAITMFTALAQLMQGDVVGAGQTMSNGLKASSEAMRTITQTNWGGMATDVMTAMSSAGSAVSTGSDGMSGDWGSGMQLMGSETSTALDGMIGKFGESMPQLSSMAGEGGLTAASRFGLGMDQMNSGARTGIGNVVAKVVQLPGMVLRGLGNIGSMLLHSGMELLAGFGRGIERMAGRIVDKVRGFVGRIRDMFPFSPAKTGPFSGRGWVLYSGMSIAESFGDGVLARTSSAVAAVRAMSGRVASAVPDELLPLAPSGAASGSLAASAAPSGGSATSRSGEPRVIELIVDLGKGITERLHIEIDEADRATVRAAGAGTGGMR</sequence>
<keyword evidence="2" id="KW-0812">Transmembrane</keyword>
<keyword evidence="2" id="KW-1133">Transmembrane helix</keyword>
<accession>A0ABR9L471</accession>